<evidence type="ECO:0000313" key="2">
    <source>
        <dbReference type="EMBL" id="GFS17757.1"/>
    </source>
</evidence>
<accession>A0AAV4J9W1</accession>
<dbReference type="Proteomes" id="UP000762676">
    <property type="component" value="Unassembled WGS sequence"/>
</dbReference>
<dbReference type="EMBL" id="BMAT01009977">
    <property type="protein sequence ID" value="GFS17757.1"/>
    <property type="molecule type" value="Genomic_DNA"/>
</dbReference>
<gene>
    <name evidence="2" type="ORF">ElyMa_004990300</name>
</gene>
<feature type="compositionally biased region" description="Polar residues" evidence="1">
    <location>
        <begin position="13"/>
        <end position="22"/>
    </location>
</feature>
<feature type="region of interest" description="Disordered" evidence="1">
    <location>
        <begin position="1"/>
        <end position="22"/>
    </location>
</feature>
<name>A0AAV4J9W1_9GAST</name>
<proteinExistence type="predicted"/>
<organism evidence="2 3">
    <name type="scientific">Elysia marginata</name>
    <dbReference type="NCBI Taxonomy" id="1093978"/>
    <lineage>
        <taxon>Eukaryota</taxon>
        <taxon>Metazoa</taxon>
        <taxon>Spiralia</taxon>
        <taxon>Lophotrochozoa</taxon>
        <taxon>Mollusca</taxon>
        <taxon>Gastropoda</taxon>
        <taxon>Heterobranchia</taxon>
        <taxon>Euthyneura</taxon>
        <taxon>Panpulmonata</taxon>
        <taxon>Sacoglossa</taxon>
        <taxon>Placobranchoidea</taxon>
        <taxon>Plakobranchidae</taxon>
        <taxon>Elysia</taxon>
    </lineage>
</organism>
<dbReference type="AlphaFoldDB" id="A0AAV4J9W1"/>
<protein>
    <submittedName>
        <fullName evidence="2">Uncharacterized protein</fullName>
    </submittedName>
</protein>
<keyword evidence="3" id="KW-1185">Reference proteome</keyword>
<evidence type="ECO:0000313" key="3">
    <source>
        <dbReference type="Proteomes" id="UP000762676"/>
    </source>
</evidence>
<comment type="caution">
    <text evidence="2">The sequence shown here is derived from an EMBL/GenBank/DDBJ whole genome shotgun (WGS) entry which is preliminary data.</text>
</comment>
<evidence type="ECO:0000256" key="1">
    <source>
        <dbReference type="SAM" id="MobiDB-lite"/>
    </source>
</evidence>
<sequence length="119" mass="13374">MKRESKQKLARANDQNLMGSRFDATNNPVSGCSIHRAREHYSSCLGFEPRPREVFIRSFVPTQHRFDLALGAMAIFLSMPCAKNTEDLILLLYSQYKTTPFIDPHKGAKKANTAAKLCG</sequence>
<reference evidence="2 3" key="1">
    <citation type="journal article" date="2021" name="Elife">
        <title>Chloroplast acquisition without the gene transfer in kleptoplastic sea slugs, Plakobranchus ocellatus.</title>
        <authorList>
            <person name="Maeda T."/>
            <person name="Takahashi S."/>
            <person name="Yoshida T."/>
            <person name="Shimamura S."/>
            <person name="Takaki Y."/>
            <person name="Nagai Y."/>
            <person name="Toyoda A."/>
            <person name="Suzuki Y."/>
            <person name="Arimoto A."/>
            <person name="Ishii H."/>
            <person name="Satoh N."/>
            <person name="Nishiyama T."/>
            <person name="Hasebe M."/>
            <person name="Maruyama T."/>
            <person name="Minagawa J."/>
            <person name="Obokata J."/>
            <person name="Shigenobu S."/>
        </authorList>
    </citation>
    <scope>NUCLEOTIDE SEQUENCE [LARGE SCALE GENOMIC DNA]</scope>
</reference>